<gene>
    <name evidence="1" type="ORF">P170DRAFT_475056</name>
</gene>
<protein>
    <submittedName>
        <fullName evidence="1">Uncharacterized protein</fullName>
    </submittedName>
</protein>
<evidence type="ECO:0000313" key="2">
    <source>
        <dbReference type="Proteomes" id="UP000234275"/>
    </source>
</evidence>
<dbReference type="EMBL" id="MSFO01000004">
    <property type="protein sequence ID" value="PLB48709.1"/>
    <property type="molecule type" value="Genomic_DNA"/>
</dbReference>
<organism evidence="1 2">
    <name type="scientific">Aspergillus steynii IBT 23096</name>
    <dbReference type="NCBI Taxonomy" id="1392250"/>
    <lineage>
        <taxon>Eukaryota</taxon>
        <taxon>Fungi</taxon>
        <taxon>Dikarya</taxon>
        <taxon>Ascomycota</taxon>
        <taxon>Pezizomycotina</taxon>
        <taxon>Eurotiomycetes</taxon>
        <taxon>Eurotiomycetidae</taxon>
        <taxon>Eurotiales</taxon>
        <taxon>Aspergillaceae</taxon>
        <taxon>Aspergillus</taxon>
        <taxon>Aspergillus subgen. Circumdati</taxon>
    </lineage>
</organism>
<dbReference type="Proteomes" id="UP000234275">
    <property type="component" value="Unassembled WGS sequence"/>
</dbReference>
<name>A0A2I2G745_9EURO</name>
<dbReference type="OrthoDB" id="4249675at2759"/>
<dbReference type="VEuPathDB" id="FungiDB:P170DRAFT_475056"/>
<accession>A0A2I2G745</accession>
<comment type="caution">
    <text evidence="1">The sequence shown here is derived from an EMBL/GenBank/DDBJ whole genome shotgun (WGS) entry which is preliminary data.</text>
</comment>
<dbReference type="RefSeq" id="XP_024704011.1">
    <property type="nucleotide sequence ID" value="XM_024853216.1"/>
</dbReference>
<evidence type="ECO:0000313" key="1">
    <source>
        <dbReference type="EMBL" id="PLB48709.1"/>
    </source>
</evidence>
<proteinExistence type="predicted"/>
<reference evidence="1 2" key="1">
    <citation type="submission" date="2016-12" db="EMBL/GenBank/DDBJ databases">
        <title>The genomes of Aspergillus section Nigri reveals drivers in fungal speciation.</title>
        <authorList>
            <consortium name="DOE Joint Genome Institute"/>
            <person name="Vesth T.C."/>
            <person name="Nybo J."/>
            <person name="Theobald S."/>
            <person name="Brandl J."/>
            <person name="Frisvad J.C."/>
            <person name="Nielsen K.F."/>
            <person name="Lyhne E.K."/>
            <person name="Kogle M.E."/>
            <person name="Kuo A."/>
            <person name="Riley R."/>
            <person name="Clum A."/>
            <person name="Nolan M."/>
            <person name="Lipzen A."/>
            <person name="Salamov A."/>
            <person name="Henrissat B."/>
            <person name="Wiebenga A."/>
            <person name="De Vries R.P."/>
            <person name="Grigoriev I.V."/>
            <person name="Mortensen U.H."/>
            <person name="Andersen M.R."/>
            <person name="Baker S.E."/>
        </authorList>
    </citation>
    <scope>NUCLEOTIDE SEQUENCE [LARGE SCALE GENOMIC DNA]</scope>
    <source>
        <strain evidence="1 2">IBT 23096</strain>
    </source>
</reference>
<keyword evidence="2" id="KW-1185">Reference proteome</keyword>
<dbReference type="GeneID" id="36560914"/>
<dbReference type="AlphaFoldDB" id="A0A2I2G745"/>
<sequence length="184" mass="20564">MSQEILVTTDDLGVPTLRLYDPSNDGTPTGDISSETIKDISPQSTFVFTDPDNLGSIFRNAETHEQIANHMRRLRLVILNSIADAALTHTEEEGGVDGPHISPLIDKWWVACRAIPRGHAIEHVIFDLSFPRQIAKREIVRLLQGMSTTMSMKSSGKFECYTEGDLERKAWLEKSLVGLKKSED</sequence>